<name>A0A450ZYD0_9GAMM</name>
<sequence>MRMNTMKFAFGGIMKNTASIFILFWFTFSAVALDQYASGKKSNCPKLIYSEVEKWKYSYTYIERKIKGNFPPGSSIHLGDSLASTLNSYDNLVISGKGKMPLDKKKAIVVVFDWKSSQSGRVSLIREYEDGSATSQFPEKVHWKGSLKNERRWIHHERADAFLPAHQVTRTLKLREHEWFLTTK</sequence>
<organism evidence="1">
    <name type="scientific">Candidatus Kentrum sp. TUN</name>
    <dbReference type="NCBI Taxonomy" id="2126343"/>
    <lineage>
        <taxon>Bacteria</taxon>
        <taxon>Pseudomonadati</taxon>
        <taxon>Pseudomonadota</taxon>
        <taxon>Gammaproteobacteria</taxon>
        <taxon>Candidatus Kentrum</taxon>
    </lineage>
</organism>
<evidence type="ECO:0000313" key="2">
    <source>
        <dbReference type="EMBL" id="VFK67506.1"/>
    </source>
</evidence>
<dbReference type="AlphaFoldDB" id="A0A450ZYD0"/>
<evidence type="ECO:0000313" key="1">
    <source>
        <dbReference type="EMBL" id="VFK58781.1"/>
    </source>
</evidence>
<proteinExistence type="predicted"/>
<reference evidence="1" key="1">
    <citation type="submission" date="2019-02" db="EMBL/GenBank/DDBJ databases">
        <authorList>
            <person name="Gruber-Vodicka R. H."/>
            <person name="Seah K. B. B."/>
        </authorList>
    </citation>
    <scope>NUCLEOTIDE SEQUENCE</scope>
    <source>
        <strain evidence="2">BECK_BY2</strain>
        <strain evidence="1">BECK_BY3</strain>
    </source>
</reference>
<accession>A0A450ZYD0</accession>
<gene>
    <name evidence="2" type="ORF">BECKTUN1418E_GA0071001_11513</name>
    <name evidence="1" type="ORF">BECKTUN1418F_GA0071002_11543</name>
</gene>
<dbReference type="EMBL" id="CAADFY010000154">
    <property type="protein sequence ID" value="VFK58781.1"/>
    <property type="molecule type" value="Genomic_DNA"/>
</dbReference>
<dbReference type="EMBL" id="CAADFV010000151">
    <property type="protein sequence ID" value="VFK67506.1"/>
    <property type="molecule type" value="Genomic_DNA"/>
</dbReference>
<protein>
    <submittedName>
        <fullName evidence="1">Uncharacterized protein</fullName>
    </submittedName>
</protein>